<sequence length="280" mass="31709">MTKEVQFAGGTLPIGSFKMRKSSADYLFHMLMKNSILIQPLGISRRLFVNRPLKKKRADSSAETGCTNCKSDSVCKDDCECRGLSMSCSKSCHCSDLCSNKPFRKDKKIKIVKSEGCGWGAVALEPLEKGDFIIEYVGEVINDATCEQRLWDMKRRGDKNFYMCEISKDFTIDATFKGNTSRFLNHSCDPNCKLEKWQVEGETRVGVFASRFIEVGEPLTYDYREYTGSSILGFLFANLCALLGANEMRFFPPLHPYFPRLVISLNNYSLLLSSRTFTVL</sequence>
<dbReference type="InterPro" id="IPR025787">
    <property type="entry name" value="Hist-Lys_N-MeTrfase_SET2_plant"/>
</dbReference>
<dbReference type="InterPro" id="IPR006560">
    <property type="entry name" value="AWS_dom"/>
</dbReference>
<evidence type="ECO:0000256" key="3">
    <source>
        <dbReference type="ARBA" id="ARBA00022454"/>
    </source>
</evidence>
<keyword evidence="3" id="KW-0158">Chromosome</keyword>
<dbReference type="GO" id="GO:0042054">
    <property type="term" value="F:histone methyltransferase activity"/>
    <property type="evidence" value="ECO:0007669"/>
    <property type="project" value="InterPro"/>
</dbReference>
<reference evidence="8" key="1">
    <citation type="submission" date="2015-06" db="UniProtKB">
        <authorList>
            <consortium name="EnsemblPlants"/>
        </authorList>
    </citation>
    <scope>IDENTIFICATION</scope>
</reference>
<dbReference type="GO" id="GO:0032259">
    <property type="term" value="P:methylation"/>
    <property type="evidence" value="ECO:0007669"/>
    <property type="project" value="UniProtKB-KW"/>
</dbReference>
<dbReference type="PANTHER" id="PTHR22884">
    <property type="entry name" value="SET DOMAIN PROTEINS"/>
    <property type="match status" value="1"/>
</dbReference>
<dbReference type="ExpressionAtlas" id="M8BY05">
    <property type="expression patterns" value="baseline"/>
</dbReference>
<dbReference type="Gene3D" id="2.170.270.10">
    <property type="entry name" value="SET domain"/>
    <property type="match status" value="1"/>
</dbReference>
<dbReference type="SMART" id="SM00317">
    <property type="entry name" value="SET"/>
    <property type="match status" value="1"/>
</dbReference>
<comment type="subcellular location">
    <subcellularLocation>
        <location evidence="2">Chromosome</location>
    </subcellularLocation>
    <subcellularLocation>
        <location evidence="1">Nucleus</location>
    </subcellularLocation>
</comment>
<name>M8BY05_AEGTA</name>
<dbReference type="GO" id="GO:0005694">
    <property type="term" value="C:chromosome"/>
    <property type="evidence" value="ECO:0007669"/>
    <property type="project" value="UniProtKB-SubCell"/>
</dbReference>
<dbReference type="PROSITE" id="PS50280">
    <property type="entry name" value="SET"/>
    <property type="match status" value="1"/>
</dbReference>
<keyword evidence="7" id="KW-0539">Nucleus</keyword>
<dbReference type="SUPFAM" id="SSF82199">
    <property type="entry name" value="SET domain"/>
    <property type="match status" value="1"/>
</dbReference>
<evidence type="ECO:0000256" key="5">
    <source>
        <dbReference type="ARBA" id="ARBA00022679"/>
    </source>
</evidence>
<dbReference type="GO" id="GO:0005634">
    <property type="term" value="C:nucleus"/>
    <property type="evidence" value="ECO:0007669"/>
    <property type="project" value="UniProtKB-SubCell"/>
</dbReference>
<dbReference type="SMART" id="SM00570">
    <property type="entry name" value="AWS"/>
    <property type="match status" value="1"/>
</dbReference>
<dbReference type="InterPro" id="IPR001214">
    <property type="entry name" value="SET_dom"/>
</dbReference>
<dbReference type="PROSITE" id="PS51578">
    <property type="entry name" value="SAM_MT43_SET2_2"/>
    <property type="match status" value="1"/>
</dbReference>
<evidence type="ECO:0000256" key="7">
    <source>
        <dbReference type="ARBA" id="ARBA00023242"/>
    </source>
</evidence>
<evidence type="ECO:0000313" key="8">
    <source>
        <dbReference type="EnsemblPlants" id="EMT11714"/>
    </source>
</evidence>
<dbReference type="InterPro" id="IPR046341">
    <property type="entry name" value="SET_dom_sf"/>
</dbReference>
<keyword evidence="4" id="KW-0489">Methyltransferase</keyword>
<dbReference type="AlphaFoldDB" id="M8BY05"/>
<evidence type="ECO:0000256" key="4">
    <source>
        <dbReference type="ARBA" id="ARBA00022603"/>
    </source>
</evidence>
<evidence type="ECO:0000256" key="2">
    <source>
        <dbReference type="ARBA" id="ARBA00004286"/>
    </source>
</evidence>
<dbReference type="FunFam" id="2.170.270.10:FF:000043">
    <property type="entry name" value="Histone-lysine N-methyltransferase"/>
    <property type="match status" value="1"/>
</dbReference>
<dbReference type="Pfam" id="PF00856">
    <property type="entry name" value="SET"/>
    <property type="match status" value="1"/>
</dbReference>
<dbReference type="PROSITE" id="PS51215">
    <property type="entry name" value="AWS"/>
    <property type="match status" value="1"/>
</dbReference>
<accession>M8BY05</accession>
<protein>
    <submittedName>
        <fullName evidence="8">Histone-lysine N-methyltransferase ASHR3</fullName>
    </submittedName>
</protein>
<evidence type="ECO:0000256" key="6">
    <source>
        <dbReference type="ARBA" id="ARBA00022691"/>
    </source>
</evidence>
<proteinExistence type="predicted"/>
<dbReference type="InterPro" id="IPR050777">
    <property type="entry name" value="SET2_Histone-Lys_MeTrsfase"/>
</dbReference>
<evidence type="ECO:0000256" key="1">
    <source>
        <dbReference type="ARBA" id="ARBA00004123"/>
    </source>
</evidence>
<dbReference type="EnsemblPlants" id="EMT11714">
    <property type="protein sequence ID" value="EMT11714"/>
    <property type="gene ID" value="F775_28454"/>
</dbReference>
<keyword evidence="5" id="KW-0808">Transferase</keyword>
<keyword evidence="6" id="KW-0949">S-adenosyl-L-methionine</keyword>
<organism evidence="8">
    <name type="scientific">Aegilops tauschii</name>
    <name type="common">Tausch's goatgrass</name>
    <name type="synonym">Aegilops squarrosa</name>
    <dbReference type="NCBI Taxonomy" id="37682"/>
    <lineage>
        <taxon>Eukaryota</taxon>
        <taxon>Viridiplantae</taxon>
        <taxon>Streptophyta</taxon>
        <taxon>Embryophyta</taxon>
        <taxon>Tracheophyta</taxon>
        <taxon>Spermatophyta</taxon>
        <taxon>Magnoliopsida</taxon>
        <taxon>Liliopsida</taxon>
        <taxon>Poales</taxon>
        <taxon>Poaceae</taxon>
        <taxon>BOP clade</taxon>
        <taxon>Pooideae</taxon>
        <taxon>Triticodae</taxon>
        <taxon>Triticeae</taxon>
        <taxon>Triticinae</taxon>
        <taxon>Aegilops</taxon>
    </lineage>
</organism>